<evidence type="ECO:0000313" key="11">
    <source>
        <dbReference type="EMBL" id="OGL43012.1"/>
    </source>
</evidence>
<dbReference type="Gene3D" id="1.20.140.10">
    <property type="entry name" value="Butyryl-CoA Dehydrogenase, subunit A, domain 3"/>
    <property type="match status" value="1"/>
</dbReference>
<keyword evidence="6 8" id="KW-0274">FAD</keyword>
<dbReference type="InterPro" id="IPR009075">
    <property type="entry name" value="AcylCo_DH/oxidase_C"/>
</dbReference>
<dbReference type="Pfam" id="PF00441">
    <property type="entry name" value="Acyl-CoA_dh_1"/>
    <property type="match status" value="1"/>
</dbReference>
<evidence type="ECO:0000256" key="3">
    <source>
        <dbReference type="ARBA" id="ARBA00009347"/>
    </source>
</evidence>
<dbReference type="InterPro" id="IPR006091">
    <property type="entry name" value="Acyl-CoA_Oxase/DH_mid-dom"/>
</dbReference>
<evidence type="ECO:0000256" key="7">
    <source>
        <dbReference type="ARBA" id="ARBA00023002"/>
    </source>
</evidence>
<name>A0A1F7RN87_9BACT</name>
<dbReference type="Pfam" id="PF02770">
    <property type="entry name" value="Acyl-CoA_dh_M"/>
    <property type="match status" value="1"/>
</dbReference>
<dbReference type="FunFam" id="1.20.140.10:FF:000001">
    <property type="entry name" value="Acyl-CoA dehydrogenase"/>
    <property type="match status" value="1"/>
</dbReference>
<evidence type="ECO:0000256" key="1">
    <source>
        <dbReference type="ARBA" id="ARBA00001974"/>
    </source>
</evidence>
<reference evidence="11 12" key="1">
    <citation type="journal article" date="2016" name="Nat. Commun.">
        <title>Thousands of microbial genomes shed light on interconnected biogeochemical processes in an aquifer system.</title>
        <authorList>
            <person name="Anantharaman K."/>
            <person name="Brown C.T."/>
            <person name="Hug L.A."/>
            <person name="Sharon I."/>
            <person name="Castelle C.J."/>
            <person name="Probst A.J."/>
            <person name="Thomas B.C."/>
            <person name="Singh A."/>
            <person name="Wilkins M.J."/>
            <person name="Karaoz U."/>
            <person name="Brodie E.L."/>
            <person name="Williams K.H."/>
            <person name="Hubbard S.S."/>
            <person name="Banfield J.F."/>
        </authorList>
    </citation>
    <scope>NUCLEOTIDE SEQUENCE [LARGE SCALE GENOMIC DNA]</scope>
</reference>
<gene>
    <name evidence="11" type="ORF">A2161_05375</name>
</gene>
<keyword evidence="5 8" id="KW-0285">Flavoprotein</keyword>
<dbReference type="SUPFAM" id="SSF47203">
    <property type="entry name" value="Acyl-CoA dehydrogenase C-terminal domain-like"/>
    <property type="match status" value="1"/>
</dbReference>
<keyword evidence="7 8" id="KW-0560">Oxidoreductase</keyword>
<evidence type="ECO:0000256" key="2">
    <source>
        <dbReference type="ARBA" id="ARBA00005109"/>
    </source>
</evidence>
<feature type="domain" description="Acyl-CoA oxidase/dehydrogenase middle" evidence="10">
    <location>
        <begin position="1"/>
        <end position="90"/>
    </location>
</feature>
<dbReference type="Proteomes" id="UP000179266">
    <property type="component" value="Unassembled WGS sequence"/>
</dbReference>
<evidence type="ECO:0000259" key="10">
    <source>
        <dbReference type="Pfam" id="PF02770"/>
    </source>
</evidence>
<comment type="caution">
    <text evidence="11">The sequence shown here is derived from an EMBL/GenBank/DDBJ whole genome shotgun (WGS) entry which is preliminary data.</text>
</comment>
<protein>
    <submittedName>
        <fullName evidence="11">Acyl-CoA dehydrogenase</fullName>
    </submittedName>
</protein>
<comment type="pathway">
    <text evidence="2">Amino-acid degradation; L-valine degradation.</text>
</comment>
<dbReference type="GO" id="GO:0009083">
    <property type="term" value="P:branched-chain amino acid catabolic process"/>
    <property type="evidence" value="ECO:0007669"/>
    <property type="project" value="UniProtKB-KW"/>
</dbReference>
<dbReference type="Gene3D" id="2.40.110.10">
    <property type="entry name" value="Butyryl-CoA Dehydrogenase, subunit A, domain 2"/>
    <property type="match status" value="1"/>
</dbReference>
<accession>A0A1F7RN87</accession>
<dbReference type="SUPFAM" id="SSF56645">
    <property type="entry name" value="Acyl-CoA dehydrogenase NM domain-like"/>
    <property type="match status" value="1"/>
</dbReference>
<dbReference type="AlphaFoldDB" id="A0A1F7RN87"/>
<dbReference type="InterPro" id="IPR036250">
    <property type="entry name" value="AcylCo_DH-like_C"/>
</dbReference>
<feature type="non-terminal residue" evidence="11">
    <location>
        <position position="1"/>
    </location>
</feature>
<proteinExistence type="inferred from homology"/>
<dbReference type="PANTHER" id="PTHR43884">
    <property type="entry name" value="ACYL-COA DEHYDROGENASE"/>
    <property type="match status" value="1"/>
</dbReference>
<dbReference type="PANTHER" id="PTHR43884:SF12">
    <property type="entry name" value="ISOVALERYL-COA DEHYDROGENASE, MITOCHONDRIAL-RELATED"/>
    <property type="match status" value="1"/>
</dbReference>
<dbReference type="GO" id="GO:0003995">
    <property type="term" value="F:acyl-CoA dehydrogenase activity"/>
    <property type="evidence" value="ECO:0007669"/>
    <property type="project" value="TreeGrafter"/>
</dbReference>
<dbReference type="EMBL" id="MGDD01000295">
    <property type="protein sequence ID" value="OGL43012.1"/>
    <property type="molecule type" value="Genomic_DNA"/>
</dbReference>
<evidence type="ECO:0000256" key="5">
    <source>
        <dbReference type="ARBA" id="ARBA00022630"/>
    </source>
</evidence>
<sequence>ESHGGTDLPALRTYAKKDGDSYILNGEKMWITSAPVADFFTVFAKVEKPDAKEMSVFLLEKGTPGFQLGKNIKKMGLKASLTSELFFDNCRIPARNLLGEEGKGIEYLNEILLEIRVMTGALAVGVAQAAFESAVEYSKQREAFGKPIGKFQAIQMKLADMAVLLEASRILVYQAAWRSDQKLPNMKEASIAKLIASEAAVKICDEACRIFGGYGYAKEYPVERYFRDARFTLIGGGTSEILKMIIAREISR</sequence>
<keyword evidence="4" id="KW-0101">Branched-chain amino acid catabolism</keyword>
<comment type="cofactor">
    <cofactor evidence="1 8">
        <name>FAD</name>
        <dbReference type="ChEBI" id="CHEBI:57692"/>
    </cofactor>
</comment>
<dbReference type="InterPro" id="IPR009100">
    <property type="entry name" value="AcylCoA_DH/oxidase_NM_dom_sf"/>
</dbReference>
<feature type="domain" description="Acyl-CoA dehydrogenase/oxidase C-terminal" evidence="9">
    <location>
        <begin position="102"/>
        <end position="250"/>
    </location>
</feature>
<evidence type="ECO:0000313" key="12">
    <source>
        <dbReference type="Proteomes" id="UP000179266"/>
    </source>
</evidence>
<comment type="similarity">
    <text evidence="3 8">Belongs to the acyl-CoA dehydrogenase family.</text>
</comment>
<dbReference type="InterPro" id="IPR046373">
    <property type="entry name" value="Acyl-CoA_Oxase/DH_mid-dom_sf"/>
</dbReference>
<evidence type="ECO:0000256" key="8">
    <source>
        <dbReference type="RuleBase" id="RU362125"/>
    </source>
</evidence>
<evidence type="ECO:0000256" key="6">
    <source>
        <dbReference type="ARBA" id="ARBA00022827"/>
    </source>
</evidence>
<dbReference type="FunFam" id="2.40.110.10:FF:000001">
    <property type="entry name" value="Acyl-CoA dehydrogenase, mitochondrial"/>
    <property type="match status" value="1"/>
</dbReference>
<evidence type="ECO:0000256" key="4">
    <source>
        <dbReference type="ARBA" id="ARBA00022456"/>
    </source>
</evidence>
<evidence type="ECO:0000259" key="9">
    <source>
        <dbReference type="Pfam" id="PF00441"/>
    </source>
</evidence>
<organism evidence="11 12">
    <name type="scientific">Candidatus Schekmanbacteria bacterium RBG_13_48_7</name>
    <dbReference type="NCBI Taxonomy" id="1817878"/>
    <lineage>
        <taxon>Bacteria</taxon>
        <taxon>Candidatus Schekmaniibacteriota</taxon>
    </lineage>
</organism>